<keyword evidence="9" id="KW-1185">Reference proteome</keyword>
<dbReference type="InterPro" id="IPR042226">
    <property type="entry name" value="eFR1_2_sf"/>
</dbReference>
<dbReference type="InterPro" id="IPR005140">
    <property type="entry name" value="eRF1_Pelota-like_N"/>
</dbReference>
<dbReference type="RefSeq" id="XP_009040784.1">
    <property type="nucleotide sequence ID" value="XM_009042536.1"/>
</dbReference>
<feature type="domain" description="eRF1/Pelota-like N-terminal" evidence="7">
    <location>
        <begin position="11"/>
        <end position="146"/>
    </location>
</feature>
<dbReference type="OrthoDB" id="10254527at2759"/>
<dbReference type="GO" id="GO:0005737">
    <property type="term" value="C:cytoplasm"/>
    <property type="evidence" value="ECO:0007669"/>
    <property type="project" value="UniProtKB-SubCell"/>
</dbReference>
<dbReference type="AlphaFoldDB" id="F0YK48"/>
<dbReference type="OMA" id="GPGTEKM"/>
<dbReference type="SMART" id="SM01194">
    <property type="entry name" value="eRF1_1"/>
    <property type="match status" value="1"/>
</dbReference>
<gene>
    <name evidence="8" type="ORF">AURANDRAFT_32373</name>
</gene>
<reference evidence="8 9" key="1">
    <citation type="journal article" date="2011" name="Proc. Natl. Acad. Sci. U.S.A.">
        <title>Niche of harmful alga Aureococcus anophagefferens revealed through ecogenomics.</title>
        <authorList>
            <person name="Gobler C.J."/>
            <person name="Berry D.L."/>
            <person name="Dyhrman S.T."/>
            <person name="Wilhelm S.W."/>
            <person name="Salamov A."/>
            <person name="Lobanov A.V."/>
            <person name="Zhang Y."/>
            <person name="Collier J.L."/>
            <person name="Wurch L.L."/>
            <person name="Kustka A.B."/>
            <person name="Dill B.D."/>
            <person name="Shah M."/>
            <person name="VerBerkmoes N.C."/>
            <person name="Kuo A."/>
            <person name="Terry A."/>
            <person name="Pangilinan J."/>
            <person name="Lindquist E.A."/>
            <person name="Lucas S."/>
            <person name="Paulsen I.T."/>
            <person name="Hattenrath-Lehmann T.K."/>
            <person name="Talmage S.C."/>
            <person name="Walker E.A."/>
            <person name="Koch F."/>
            <person name="Burson A.M."/>
            <person name="Marcoval M.A."/>
            <person name="Tang Y.Z."/>
            <person name="Lecleir G.R."/>
            <person name="Coyne K.J."/>
            <person name="Berg G.M."/>
            <person name="Bertrand E.M."/>
            <person name="Saito M.A."/>
            <person name="Gladyshev V.N."/>
            <person name="Grigoriev I.V."/>
        </authorList>
    </citation>
    <scope>NUCLEOTIDE SEQUENCE [LARGE SCALE GENOMIC DNA]</scope>
    <source>
        <strain evidence="9">CCMP 1984</strain>
    </source>
</reference>
<dbReference type="Gene3D" id="3.30.960.10">
    <property type="entry name" value="eRF1 domain 1"/>
    <property type="match status" value="1"/>
</dbReference>
<comment type="subunit">
    <text evidence="3">Heterodimer of two subunits, one of which binds GTP.</text>
</comment>
<evidence type="ECO:0000256" key="2">
    <source>
        <dbReference type="ARBA" id="ARBA00005326"/>
    </source>
</evidence>
<comment type="subcellular location">
    <subcellularLocation>
        <location evidence="1">Cytoplasm</location>
    </subcellularLocation>
</comment>
<dbReference type="EMBL" id="GL833150">
    <property type="protein sequence ID" value="EGB04531.1"/>
    <property type="molecule type" value="Genomic_DNA"/>
</dbReference>
<evidence type="ECO:0000313" key="9">
    <source>
        <dbReference type="Proteomes" id="UP000002729"/>
    </source>
</evidence>
<comment type="similarity">
    <text evidence="2">Belongs to the eukaryotic release factor 1 family.</text>
</comment>
<dbReference type="Pfam" id="PF03463">
    <property type="entry name" value="eRF1_1"/>
    <property type="match status" value="1"/>
</dbReference>
<evidence type="ECO:0000256" key="5">
    <source>
        <dbReference type="ARBA" id="ARBA00022490"/>
    </source>
</evidence>
<dbReference type="SUPFAM" id="SSF53137">
    <property type="entry name" value="Translational machinery components"/>
    <property type="match status" value="1"/>
</dbReference>
<dbReference type="InterPro" id="IPR005142">
    <property type="entry name" value="eRF1_3"/>
</dbReference>
<dbReference type="InterPro" id="IPR004403">
    <property type="entry name" value="Peptide_chain-rel_eRF1/aRF1"/>
</dbReference>
<dbReference type="FunFam" id="3.30.960.10:FF:000001">
    <property type="entry name" value="Eukaryotic peptide chain release factor subunit 1"/>
    <property type="match status" value="1"/>
</dbReference>
<dbReference type="eggNOG" id="KOG0688">
    <property type="taxonomic scope" value="Eukaryota"/>
</dbReference>
<evidence type="ECO:0000256" key="4">
    <source>
        <dbReference type="ARBA" id="ARBA00013382"/>
    </source>
</evidence>
<dbReference type="InterPro" id="IPR005141">
    <property type="entry name" value="eRF1_2"/>
</dbReference>
<organism evidence="9">
    <name type="scientific">Aureococcus anophagefferens</name>
    <name type="common">Harmful bloom alga</name>
    <dbReference type="NCBI Taxonomy" id="44056"/>
    <lineage>
        <taxon>Eukaryota</taxon>
        <taxon>Sar</taxon>
        <taxon>Stramenopiles</taxon>
        <taxon>Ochrophyta</taxon>
        <taxon>Pelagophyceae</taxon>
        <taxon>Pelagomonadales</taxon>
        <taxon>Pelagomonadaceae</taxon>
        <taxon>Aureococcus</taxon>
    </lineage>
</organism>
<dbReference type="PANTHER" id="PTHR10113">
    <property type="entry name" value="PEPTIDE CHAIN RELEASE FACTOR SUBUNIT 1"/>
    <property type="match status" value="1"/>
</dbReference>
<dbReference type="InterPro" id="IPR024049">
    <property type="entry name" value="eRF1_1_sf"/>
</dbReference>
<dbReference type="FunCoup" id="F0YK48">
    <property type="interactions" value="665"/>
</dbReference>
<dbReference type="InParanoid" id="F0YK48"/>
<dbReference type="Pfam" id="PF03464">
    <property type="entry name" value="eRF1_2"/>
    <property type="match status" value="1"/>
</dbReference>
<protein>
    <recommendedName>
        <fullName evidence="4">Eukaryotic peptide chain release factor subunit 1</fullName>
    </recommendedName>
</protein>
<sequence length="437" mass="48898">MEKGDGSGGLDAQDKQVEIWKVKKLVKSLTLARGNGTSMISLVIPPRDQISRVAKMLADEYGTASNIKSRVNRLSVLGAITSTQQRLKLYSRVPLNGLVVYCGTIMTDEGKERRVNIDFEPFKPINTSLYLCDNKFHTEALDELLEDDDKFGFIIMDGNGSLYGTLQGNNREVLHKFSVDLPKKHGRGGQSALRFARLRMEKRHNYVRKVAELAVQMFISADKPNVAGLVLAGSADFKSELHTSDMFDQRLARVVIKTVDVSYGGEIGFNQAIELSAETLGSVKLVQEKRLLQKYFDEISQDTGKYCFMVEDTLKALELGAVETLVVWENLDIDRLTLRNHAAGEDKVLHLSKEQQAHEEYFHDAASGVELEVTEKVSLVEFLANNYKSFGTTLEFVTNRSQEGSQFCRGFGGIGGILRWRVDFLEMEMAEESAAEM</sequence>
<dbReference type="GeneID" id="20221136"/>
<evidence type="ECO:0000259" key="7">
    <source>
        <dbReference type="SMART" id="SM01194"/>
    </source>
</evidence>
<proteinExistence type="inferred from homology"/>
<evidence type="ECO:0000256" key="3">
    <source>
        <dbReference type="ARBA" id="ARBA00011520"/>
    </source>
</evidence>
<dbReference type="KEGG" id="aaf:AURANDRAFT_32373"/>
<name>F0YK48_AURAN</name>
<dbReference type="NCBIfam" id="TIGR03676">
    <property type="entry name" value="aRF1_eRF1"/>
    <property type="match status" value="1"/>
</dbReference>
<dbReference type="Gene3D" id="3.30.420.60">
    <property type="entry name" value="eRF1 domain 2"/>
    <property type="match status" value="1"/>
</dbReference>
<dbReference type="FunFam" id="3.30.420.60:FF:000001">
    <property type="entry name" value="Eukaryotic peptide chain release factor subunit 1"/>
    <property type="match status" value="1"/>
</dbReference>
<keyword evidence="5" id="KW-0963">Cytoplasm</keyword>
<dbReference type="Gene3D" id="3.30.1330.30">
    <property type="match status" value="1"/>
</dbReference>
<keyword evidence="6" id="KW-0648">Protein biosynthesis</keyword>
<evidence type="ECO:0000256" key="1">
    <source>
        <dbReference type="ARBA" id="ARBA00004496"/>
    </source>
</evidence>
<dbReference type="SUPFAM" id="SSF55315">
    <property type="entry name" value="L30e-like"/>
    <property type="match status" value="1"/>
</dbReference>
<evidence type="ECO:0000256" key="6">
    <source>
        <dbReference type="ARBA" id="ARBA00022917"/>
    </source>
</evidence>
<dbReference type="SUPFAM" id="SSF55481">
    <property type="entry name" value="N-terminal domain of eukaryotic peptide chain release factor subunit 1, ERF1"/>
    <property type="match status" value="1"/>
</dbReference>
<dbReference type="GO" id="GO:0003747">
    <property type="term" value="F:translation release factor activity"/>
    <property type="evidence" value="ECO:0007669"/>
    <property type="project" value="InterPro"/>
</dbReference>
<dbReference type="Proteomes" id="UP000002729">
    <property type="component" value="Unassembled WGS sequence"/>
</dbReference>
<dbReference type="Pfam" id="PF03465">
    <property type="entry name" value="eRF1_3"/>
    <property type="match status" value="1"/>
</dbReference>
<evidence type="ECO:0000313" key="8">
    <source>
        <dbReference type="EMBL" id="EGB04531.1"/>
    </source>
</evidence>
<accession>F0YK48</accession>
<dbReference type="InterPro" id="IPR029064">
    <property type="entry name" value="Ribosomal_eL30-like_sf"/>
</dbReference>
<dbReference type="FunFam" id="3.30.1330.30:FF:000006">
    <property type="entry name" value="Peptide chain release factor subunit 1"/>
    <property type="match status" value="1"/>
</dbReference>